<dbReference type="PROSITE" id="PS00108">
    <property type="entry name" value="PROTEIN_KINASE_ST"/>
    <property type="match status" value="1"/>
</dbReference>
<evidence type="ECO:0000256" key="5">
    <source>
        <dbReference type="PROSITE-ProRule" id="PRU10141"/>
    </source>
</evidence>
<dbReference type="SUPFAM" id="SSF52540">
    <property type="entry name" value="P-loop containing nucleoside triphosphate hydrolases"/>
    <property type="match status" value="1"/>
</dbReference>
<keyword evidence="8" id="KW-0732">Signal</keyword>
<feature type="domain" description="Protein kinase" evidence="9">
    <location>
        <begin position="1279"/>
        <end position="1526"/>
    </location>
</feature>
<feature type="compositionally biased region" description="Pro residues" evidence="6">
    <location>
        <begin position="675"/>
        <end position="688"/>
    </location>
</feature>
<evidence type="ECO:0000259" key="9">
    <source>
        <dbReference type="PROSITE" id="PS50011"/>
    </source>
</evidence>
<dbReference type="GO" id="GO:0005524">
    <property type="term" value="F:ATP binding"/>
    <property type="evidence" value="ECO:0007669"/>
    <property type="project" value="UniProtKB-UniRule"/>
</dbReference>
<evidence type="ECO:0000256" key="1">
    <source>
        <dbReference type="ARBA" id="ARBA00022679"/>
    </source>
</evidence>
<feature type="compositionally biased region" description="Low complexity" evidence="6">
    <location>
        <begin position="1221"/>
        <end position="1238"/>
    </location>
</feature>
<dbReference type="GO" id="GO:0004674">
    <property type="term" value="F:protein serine/threonine kinase activity"/>
    <property type="evidence" value="ECO:0007669"/>
    <property type="project" value="TreeGrafter"/>
</dbReference>
<feature type="transmembrane region" description="Helical" evidence="7">
    <location>
        <begin position="1248"/>
        <end position="1271"/>
    </location>
</feature>
<keyword evidence="11" id="KW-1185">Reference proteome</keyword>
<dbReference type="STRING" id="3076.A0A2P6TGU7"/>
<dbReference type="InterPro" id="IPR027417">
    <property type="entry name" value="P-loop_NTPase"/>
</dbReference>
<accession>A0A2P6TGU7</accession>
<dbReference type="InterPro" id="IPR017441">
    <property type="entry name" value="Protein_kinase_ATP_BS"/>
</dbReference>
<dbReference type="OrthoDB" id="512956at2759"/>
<dbReference type="Gene3D" id="1.25.40.10">
    <property type="entry name" value="Tetratricopeptide repeat domain"/>
    <property type="match status" value="1"/>
</dbReference>
<feature type="region of interest" description="Disordered" evidence="6">
    <location>
        <begin position="652"/>
        <end position="690"/>
    </location>
</feature>
<comment type="caution">
    <text evidence="10">The sequence shown here is derived from an EMBL/GenBank/DDBJ whole genome shotgun (WGS) entry which is preliminary data.</text>
</comment>
<feature type="compositionally biased region" description="Pro residues" evidence="6">
    <location>
        <begin position="958"/>
        <end position="970"/>
    </location>
</feature>
<dbReference type="EMBL" id="LHPG02000017">
    <property type="protein sequence ID" value="PRW33326.1"/>
    <property type="molecule type" value="Genomic_DNA"/>
</dbReference>
<evidence type="ECO:0000313" key="11">
    <source>
        <dbReference type="Proteomes" id="UP000239899"/>
    </source>
</evidence>
<dbReference type="Pfam" id="PF13469">
    <property type="entry name" value="Sulfotransfer_3"/>
    <property type="match status" value="1"/>
</dbReference>
<dbReference type="Proteomes" id="UP000239899">
    <property type="component" value="Unassembled WGS sequence"/>
</dbReference>
<evidence type="ECO:0000256" key="3">
    <source>
        <dbReference type="ARBA" id="ARBA00022777"/>
    </source>
</evidence>
<evidence type="ECO:0000256" key="4">
    <source>
        <dbReference type="ARBA" id="ARBA00022840"/>
    </source>
</evidence>
<keyword evidence="10" id="KW-0675">Receptor</keyword>
<keyword evidence="2 5" id="KW-0547">Nucleotide-binding</keyword>
<keyword evidence="7" id="KW-0472">Membrane</keyword>
<dbReference type="SUPFAM" id="SSF56112">
    <property type="entry name" value="Protein kinase-like (PK-like)"/>
    <property type="match status" value="1"/>
</dbReference>
<dbReference type="InterPro" id="IPR051681">
    <property type="entry name" value="Ser/Thr_Kinases-Pseudokinases"/>
</dbReference>
<keyword evidence="7" id="KW-1133">Transmembrane helix</keyword>
<keyword evidence="4 5" id="KW-0067">ATP-binding</keyword>
<evidence type="ECO:0000256" key="6">
    <source>
        <dbReference type="SAM" id="MobiDB-lite"/>
    </source>
</evidence>
<evidence type="ECO:0000256" key="2">
    <source>
        <dbReference type="ARBA" id="ARBA00022741"/>
    </source>
</evidence>
<dbReference type="PROSITE" id="PS50011">
    <property type="entry name" value="PROTEIN_KINASE_DOM"/>
    <property type="match status" value="1"/>
</dbReference>
<dbReference type="InterPro" id="IPR011990">
    <property type="entry name" value="TPR-like_helical_dom_sf"/>
</dbReference>
<dbReference type="SMART" id="SM00220">
    <property type="entry name" value="S_TKc"/>
    <property type="match status" value="1"/>
</dbReference>
<protein>
    <submittedName>
        <fullName evidence="10">Serine threonine-kinase receptor R831</fullName>
    </submittedName>
</protein>
<reference evidence="10 11" key="1">
    <citation type="journal article" date="2018" name="Plant J.">
        <title>Genome sequences of Chlorella sorokiniana UTEX 1602 and Micractinium conductrix SAG 241.80: implications to maltose excretion by a green alga.</title>
        <authorList>
            <person name="Arriola M.B."/>
            <person name="Velmurugan N."/>
            <person name="Zhang Y."/>
            <person name="Plunkett M.H."/>
            <person name="Hondzo H."/>
            <person name="Barney B.M."/>
        </authorList>
    </citation>
    <scope>NUCLEOTIDE SEQUENCE [LARGE SCALE GENOMIC DNA]</scope>
    <source>
        <strain evidence="11">UTEX 1602</strain>
    </source>
</reference>
<gene>
    <name evidence="10" type="ORF">C2E21_7874</name>
</gene>
<feature type="compositionally biased region" description="Gly residues" evidence="6">
    <location>
        <begin position="407"/>
        <end position="421"/>
    </location>
</feature>
<keyword evidence="1" id="KW-0808">Transferase</keyword>
<dbReference type="Pfam" id="PF00069">
    <property type="entry name" value="Pkinase"/>
    <property type="match status" value="1"/>
</dbReference>
<dbReference type="SUPFAM" id="SSF48452">
    <property type="entry name" value="TPR-like"/>
    <property type="match status" value="1"/>
</dbReference>
<dbReference type="Gene3D" id="1.10.510.10">
    <property type="entry name" value="Transferase(Phosphotransferase) domain 1"/>
    <property type="match status" value="1"/>
</dbReference>
<feature type="region of interest" description="Disordered" evidence="6">
    <location>
        <begin position="607"/>
        <end position="626"/>
    </location>
</feature>
<dbReference type="Gene3D" id="3.40.50.300">
    <property type="entry name" value="P-loop containing nucleotide triphosphate hydrolases"/>
    <property type="match status" value="1"/>
</dbReference>
<dbReference type="InterPro" id="IPR003609">
    <property type="entry name" value="Pan_app"/>
</dbReference>
<dbReference type="InterPro" id="IPR008271">
    <property type="entry name" value="Ser/Thr_kinase_AS"/>
</dbReference>
<feature type="signal peptide" evidence="8">
    <location>
        <begin position="1"/>
        <end position="26"/>
    </location>
</feature>
<dbReference type="Pfam" id="PF14295">
    <property type="entry name" value="PAN_4"/>
    <property type="match status" value="3"/>
</dbReference>
<dbReference type="InterPro" id="IPR000719">
    <property type="entry name" value="Prot_kinase_dom"/>
</dbReference>
<feature type="compositionally biased region" description="Gly residues" evidence="6">
    <location>
        <begin position="614"/>
        <end position="625"/>
    </location>
</feature>
<keyword evidence="3" id="KW-0418">Kinase</keyword>
<feature type="binding site" evidence="5">
    <location>
        <position position="1307"/>
    </location>
    <ligand>
        <name>ATP</name>
        <dbReference type="ChEBI" id="CHEBI:30616"/>
    </ligand>
</feature>
<evidence type="ECO:0000256" key="8">
    <source>
        <dbReference type="SAM" id="SignalP"/>
    </source>
</evidence>
<feature type="chain" id="PRO_5015114987" evidence="8">
    <location>
        <begin position="27"/>
        <end position="1569"/>
    </location>
</feature>
<dbReference type="PANTHER" id="PTHR44329">
    <property type="entry name" value="SERINE/THREONINE-PROTEIN KINASE TNNI3K-RELATED"/>
    <property type="match status" value="1"/>
</dbReference>
<organism evidence="10 11">
    <name type="scientific">Chlorella sorokiniana</name>
    <name type="common">Freshwater green alga</name>
    <dbReference type="NCBI Taxonomy" id="3076"/>
    <lineage>
        <taxon>Eukaryota</taxon>
        <taxon>Viridiplantae</taxon>
        <taxon>Chlorophyta</taxon>
        <taxon>core chlorophytes</taxon>
        <taxon>Trebouxiophyceae</taxon>
        <taxon>Chlorellales</taxon>
        <taxon>Chlorellaceae</taxon>
        <taxon>Chlorella clade</taxon>
        <taxon>Chlorella</taxon>
    </lineage>
</organism>
<name>A0A2P6TGU7_CHLSO</name>
<keyword evidence="7" id="KW-0812">Transmembrane</keyword>
<dbReference type="PROSITE" id="PS00107">
    <property type="entry name" value="PROTEIN_KINASE_ATP"/>
    <property type="match status" value="1"/>
</dbReference>
<dbReference type="Pfam" id="PF13424">
    <property type="entry name" value="TPR_12"/>
    <property type="match status" value="1"/>
</dbReference>
<evidence type="ECO:0000256" key="7">
    <source>
        <dbReference type="SAM" id="Phobius"/>
    </source>
</evidence>
<dbReference type="PANTHER" id="PTHR44329:SF214">
    <property type="entry name" value="PROTEIN KINASE DOMAIN-CONTAINING PROTEIN"/>
    <property type="match status" value="1"/>
</dbReference>
<feature type="region of interest" description="Disordered" evidence="6">
    <location>
        <begin position="1205"/>
        <end position="1238"/>
    </location>
</feature>
<dbReference type="InterPro" id="IPR011009">
    <property type="entry name" value="Kinase-like_dom_sf"/>
</dbReference>
<evidence type="ECO:0000313" key="10">
    <source>
        <dbReference type="EMBL" id="PRW33326.1"/>
    </source>
</evidence>
<feature type="region of interest" description="Disordered" evidence="6">
    <location>
        <begin position="927"/>
        <end position="970"/>
    </location>
</feature>
<sequence length="1569" mass="167414">MAALRVVAAAATLALLAAAVAPQAAAEPAGVAELEGRAGQLRAALAAHPSSFEAALELASTLHQLDHSAPNGGKRVPEAAAAYRRAAELAPQAAARAAVLSNLAALLLAGGRVAEAAEVMTSTLALARELGMEQSELYVGTLFNLAKAEQQLGRQEAAQRLLREVLRRSKGVAGATYTKAWAALKQFTPEERRELEEAVRYLRRSARGVDESSLSASRAAAWRSLRQRWGWLDGLGAVDRSWIFWGAFHAFQQEGRYDLAWRALHEGNSLQDAAQPYDPQQDETLTQSIMRMFQPPKRGSADPADAYYAALMQGAGGHRDPRFRPIFVAGLPRSGSTLIEQVLASHSQVWGAGEDTALAPLLPELLAVLNSQGNVEASRIAAVGRKYADEMWARLPPERQQGRDGSSNGGGSGSSSSGDGGQDQVRWIVDKMLRNWWHIGFIAMMLPDACIVHAVRHPADAGLSCFAQPFEGRGTPWASNLSHIAHQIQLVHRLGEHWDAVLPGRVLHVRYEDLVRDQEATTRRLLDHCGIPWQDAVLRFHETQRTVATASLAQVRQRLYSSSVGRWRRYARQLAPLLRPLRQLIARYERQAGLDSSEQLMAEVLEGSADEQRGGSGSSGGGSGGAMRASALGTLLALSLALGCWARQQPVQGRPNRLEGQPASPAYCQGRALAQPPPPPPAAEPPPRFSSNVDVQWSVLRASHGGGIVQDPDSGLRYIAVPGAATLGTVLRREPQANASACAAACTRQRNCAAFNWCPTGASPGCRMDSSLSFLPPGSCHTIQPTAILTPSILPLLASGSSLQTIAGAPLAPDLLALPQYVPGYDALLGFSLFGVGNNVPCPESFADNYCALASELPALAAACDSKPWCTTVNTLLAASMGVRMVQGPVNSLIGVLKAVNKTVQPHHLCYTPFSALYTQHDRVPPLPAPPPYSLPATTGQPPVPASPQPGTAASPPGTSPPSSAAPPPALPDDHDMFWSILRRPQGELRRVGDVWVIAAPNVPLPGITVSGQSVEPSFDACVRRCVRFPDCYSFTYCPADSNTSCVIGTMGVSSIPPGGCLLLYEEGVAKTWSIPILAWGPSMKTMGGIPVTSPANNSVPGYHQHLGQALLGAHDIPKSLCPDSTRLDFCRVEATLEEAADRCNRHPNCTAFTFREVPLPGETNRSSAVLKGGPTGTVIDPSKVNWNPGLSLYVKEGSPLADAAPLPRPGPLVAAASSPQQQQQQQQVPSSDPLAAASASSDLSPGLIAGIAVPAVLAAAVTLAAALLVCRRRRRRQDGRRISLGAGASGHVYKVLLGGHTQCAAKIVEWHGRQHSQLHFVQEAAMLRRLRHPNVVGFQGVVVTEERGILLMEFCAGKDLDNCMHSRSRATGERVFNWYNRGRRAVLDIATGLAYLHSCRVLHLDLKPHNVLLSREGVAKIGDVGFSRLMSRTHLSVGGIFGTYDWAAPEVLMGRGATEKSDVWSLGVIIWELCSGLRPRRGQLTPLRVSEDCPAEVAALQVECVHSDPARRPSAAEIVQLLMQLPPSRRPAPQTPASRQPAVAAVPAALVTPVTSTAEAGRAGENTH</sequence>
<feature type="region of interest" description="Disordered" evidence="6">
    <location>
        <begin position="397"/>
        <end position="422"/>
    </location>
</feature>
<proteinExistence type="predicted"/>